<dbReference type="KEGG" id="ngr:NAEGRDRAFT_64534"/>
<name>D2V6R5_NAEGR</name>
<dbReference type="Proteomes" id="UP000006671">
    <property type="component" value="Unassembled WGS sequence"/>
</dbReference>
<feature type="region of interest" description="Disordered" evidence="1">
    <location>
        <begin position="272"/>
        <end position="303"/>
    </location>
</feature>
<gene>
    <name evidence="2" type="ORF">NAEGRDRAFT_64534</name>
</gene>
<feature type="region of interest" description="Disordered" evidence="1">
    <location>
        <begin position="70"/>
        <end position="89"/>
    </location>
</feature>
<dbReference type="EMBL" id="GG738854">
    <property type="protein sequence ID" value="EFC47486.1"/>
    <property type="molecule type" value="Genomic_DNA"/>
</dbReference>
<dbReference type="InParanoid" id="D2V6R5"/>
<feature type="region of interest" description="Disordered" evidence="1">
    <location>
        <begin position="127"/>
        <end position="170"/>
    </location>
</feature>
<dbReference type="AlphaFoldDB" id="D2V6R5"/>
<sequence length="303" mass="34192">MTLPNHHLQHQKVYPIEITNETTPSASDSTTTSNEISSKAIDKVNRKAFVIDDFDKSMELKNVDESLDDFSWVPKSPLTSNSTYRPKSARNRYDQAFRIENDLQVSPNSNQQASYYKQAAFNHILNNSTNVNNNNETTQKNDEKSVAKTKPKSAPPHIKRNTSDNNSERKNPFAIIKGLLNMCKTKNHVVEHDETKENIKPSSAKSKHSETCQNITIEKTQVVVFDNRANREELPPSPQMNRRAKCGGYGDDDSNRDQPIIVPLYYHVMNAGNNPQSSEAPKSNNPNTNVLDLSDSVSDIQEF</sequence>
<proteinExistence type="predicted"/>
<dbReference type="GeneID" id="8849119"/>
<evidence type="ECO:0000256" key="1">
    <source>
        <dbReference type="SAM" id="MobiDB-lite"/>
    </source>
</evidence>
<evidence type="ECO:0000313" key="2">
    <source>
        <dbReference type="EMBL" id="EFC47486.1"/>
    </source>
</evidence>
<dbReference type="RefSeq" id="XP_002680230.1">
    <property type="nucleotide sequence ID" value="XM_002680184.1"/>
</dbReference>
<accession>D2V6R5</accession>
<reference evidence="2 3" key="1">
    <citation type="journal article" date="2010" name="Cell">
        <title>The genome of Naegleria gruberi illuminates early eukaryotic versatility.</title>
        <authorList>
            <person name="Fritz-Laylin L.K."/>
            <person name="Prochnik S.E."/>
            <person name="Ginger M.L."/>
            <person name="Dacks J.B."/>
            <person name="Carpenter M.L."/>
            <person name="Field M.C."/>
            <person name="Kuo A."/>
            <person name="Paredez A."/>
            <person name="Chapman J."/>
            <person name="Pham J."/>
            <person name="Shu S."/>
            <person name="Neupane R."/>
            <person name="Cipriano M."/>
            <person name="Mancuso J."/>
            <person name="Tu H."/>
            <person name="Salamov A."/>
            <person name="Lindquist E."/>
            <person name="Shapiro H."/>
            <person name="Lucas S."/>
            <person name="Grigoriev I.V."/>
            <person name="Cande W.Z."/>
            <person name="Fulton C."/>
            <person name="Rokhsar D.S."/>
            <person name="Dawson S.C."/>
        </authorList>
    </citation>
    <scope>NUCLEOTIDE SEQUENCE [LARGE SCALE GENOMIC DNA]</scope>
    <source>
        <strain evidence="2 3">NEG-M</strain>
    </source>
</reference>
<keyword evidence="3" id="KW-1185">Reference proteome</keyword>
<organism evidence="3">
    <name type="scientific">Naegleria gruberi</name>
    <name type="common">Amoeba</name>
    <dbReference type="NCBI Taxonomy" id="5762"/>
    <lineage>
        <taxon>Eukaryota</taxon>
        <taxon>Discoba</taxon>
        <taxon>Heterolobosea</taxon>
        <taxon>Tetramitia</taxon>
        <taxon>Eutetramitia</taxon>
        <taxon>Vahlkampfiidae</taxon>
        <taxon>Naegleria</taxon>
    </lineage>
</organism>
<protein>
    <submittedName>
        <fullName evidence="2">Predicted protein</fullName>
    </submittedName>
</protein>
<dbReference type="VEuPathDB" id="AmoebaDB:NAEGRDRAFT_64534"/>
<feature type="compositionally biased region" description="Low complexity" evidence="1">
    <location>
        <begin position="127"/>
        <end position="138"/>
    </location>
</feature>
<evidence type="ECO:0000313" key="3">
    <source>
        <dbReference type="Proteomes" id="UP000006671"/>
    </source>
</evidence>